<dbReference type="PANTHER" id="PTHR23117:SF13">
    <property type="entry name" value="GUANYLATE KINASE"/>
    <property type="match status" value="1"/>
</dbReference>
<dbReference type="InterPro" id="IPR008144">
    <property type="entry name" value="Guanylate_kin-like_dom"/>
</dbReference>
<dbReference type="SMART" id="SM00072">
    <property type="entry name" value="GuKc"/>
    <property type="match status" value="1"/>
</dbReference>
<dbReference type="SUPFAM" id="SSF52540">
    <property type="entry name" value="P-loop containing nucleoside triphosphate hydrolases"/>
    <property type="match status" value="1"/>
</dbReference>
<evidence type="ECO:0000313" key="5">
    <source>
        <dbReference type="EMBL" id="MDW5596415.1"/>
    </source>
</evidence>
<dbReference type="InterPro" id="IPR027417">
    <property type="entry name" value="P-loop_NTPase"/>
</dbReference>
<dbReference type="RefSeq" id="WP_318598799.1">
    <property type="nucleotide sequence ID" value="NZ_JAWSTH010000055.1"/>
</dbReference>
<evidence type="ECO:0000256" key="1">
    <source>
        <dbReference type="ARBA" id="ARBA00005790"/>
    </source>
</evidence>
<protein>
    <recommendedName>
        <fullName evidence="4">Guanylate kinase-like domain-containing protein</fullName>
    </recommendedName>
</protein>
<keyword evidence="2" id="KW-0808">Transferase</keyword>
<comment type="caution">
    <text evidence="5">The sequence shown here is derived from an EMBL/GenBank/DDBJ whole genome shotgun (WGS) entry which is preliminary data.</text>
</comment>
<reference evidence="6" key="1">
    <citation type="submission" date="2023-07" db="EMBL/GenBank/DDBJ databases">
        <title>Conexibacter stalactiti sp. nov., isolated from stalactites in a lava cave and emended description of the genus Conexibacter.</title>
        <authorList>
            <person name="Lee S.D."/>
        </authorList>
    </citation>
    <scope>NUCLEOTIDE SEQUENCE [LARGE SCALE GENOMIC DNA]</scope>
    <source>
        <strain evidence="6">KCTC 39840</strain>
    </source>
</reference>
<sequence>MPPTLATEHPLLFIVSGQSGAGKGTALATITRRFPNITRAATYTTRKPRPSEVEGVDYEFVSKQEFDAKISRGEIFEYTEPYRDYQYGSPTSLLTAEPHDLVVELDYRGMLRTRALSARRVVSLFIVPPRADVLASRIGKRHLETNLDARMVSNREQSEAAWAYDYVLENDDPESFERDIVTVIAAEHLRRKSAKLLADLDDRLVLTTR</sequence>
<evidence type="ECO:0000313" key="6">
    <source>
        <dbReference type="Proteomes" id="UP001284601"/>
    </source>
</evidence>
<dbReference type="EMBL" id="JAWSTH010000055">
    <property type="protein sequence ID" value="MDW5596415.1"/>
    <property type="molecule type" value="Genomic_DNA"/>
</dbReference>
<dbReference type="Pfam" id="PF00625">
    <property type="entry name" value="Guanylate_kin"/>
    <property type="match status" value="1"/>
</dbReference>
<dbReference type="Proteomes" id="UP001284601">
    <property type="component" value="Unassembled WGS sequence"/>
</dbReference>
<keyword evidence="3" id="KW-0418">Kinase</keyword>
<dbReference type="PROSITE" id="PS00856">
    <property type="entry name" value="GUANYLATE_KINASE_1"/>
    <property type="match status" value="1"/>
</dbReference>
<dbReference type="Gene3D" id="3.30.63.10">
    <property type="entry name" value="Guanylate Kinase phosphate binding domain"/>
    <property type="match status" value="1"/>
</dbReference>
<organism evidence="5 6">
    <name type="scientific">Conexibacter stalactiti</name>
    <dbReference type="NCBI Taxonomy" id="1940611"/>
    <lineage>
        <taxon>Bacteria</taxon>
        <taxon>Bacillati</taxon>
        <taxon>Actinomycetota</taxon>
        <taxon>Thermoleophilia</taxon>
        <taxon>Solirubrobacterales</taxon>
        <taxon>Conexibacteraceae</taxon>
        <taxon>Conexibacter</taxon>
    </lineage>
</organism>
<dbReference type="PANTHER" id="PTHR23117">
    <property type="entry name" value="GUANYLATE KINASE-RELATED"/>
    <property type="match status" value="1"/>
</dbReference>
<name>A0ABU4HT44_9ACTN</name>
<evidence type="ECO:0000256" key="2">
    <source>
        <dbReference type="ARBA" id="ARBA00022679"/>
    </source>
</evidence>
<dbReference type="Gene3D" id="3.40.50.300">
    <property type="entry name" value="P-loop containing nucleotide triphosphate hydrolases"/>
    <property type="match status" value="1"/>
</dbReference>
<dbReference type="InterPro" id="IPR020590">
    <property type="entry name" value="Guanylate_kinase_CS"/>
</dbReference>
<evidence type="ECO:0000256" key="3">
    <source>
        <dbReference type="ARBA" id="ARBA00022777"/>
    </source>
</evidence>
<dbReference type="PROSITE" id="PS50052">
    <property type="entry name" value="GUANYLATE_KINASE_2"/>
    <property type="match status" value="1"/>
</dbReference>
<proteinExistence type="inferred from homology"/>
<keyword evidence="6" id="KW-1185">Reference proteome</keyword>
<feature type="domain" description="Guanylate kinase-like" evidence="4">
    <location>
        <begin position="10"/>
        <end position="185"/>
    </location>
</feature>
<gene>
    <name evidence="5" type="ORF">R7226_18860</name>
</gene>
<dbReference type="CDD" id="cd00071">
    <property type="entry name" value="GMPK"/>
    <property type="match status" value="1"/>
</dbReference>
<dbReference type="InterPro" id="IPR008145">
    <property type="entry name" value="GK/Ca_channel_bsu"/>
</dbReference>
<evidence type="ECO:0000259" key="4">
    <source>
        <dbReference type="PROSITE" id="PS50052"/>
    </source>
</evidence>
<accession>A0ABU4HT44</accession>
<comment type="similarity">
    <text evidence="1">Belongs to the guanylate kinase family.</text>
</comment>